<reference evidence="6 7" key="1">
    <citation type="journal article" date="2018" name="New Phytol.">
        <title>Phylogenomics of Endogonaceae and evolution of mycorrhizas within Mucoromycota.</title>
        <authorList>
            <person name="Chang Y."/>
            <person name="Desiro A."/>
            <person name="Na H."/>
            <person name="Sandor L."/>
            <person name="Lipzen A."/>
            <person name="Clum A."/>
            <person name="Barry K."/>
            <person name="Grigoriev I.V."/>
            <person name="Martin F.M."/>
            <person name="Stajich J.E."/>
            <person name="Smith M.E."/>
            <person name="Bonito G."/>
            <person name="Spatafora J.W."/>
        </authorList>
    </citation>
    <scope>NUCLEOTIDE SEQUENCE [LARGE SCALE GENOMIC DNA]</scope>
    <source>
        <strain evidence="6 7">AD002</strain>
    </source>
</reference>
<dbReference type="InterPro" id="IPR003593">
    <property type="entry name" value="AAA+_ATPase"/>
</dbReference>
<feature type="region of interest" description="Disordered" evidence="4">
    <location>
        <begin position="318"/>
        <end position="339"/>
    </location>
</feature>
<gene>
    <name evidence="6" type="ORF">BC938DRAFT_481189</name>
</gene>
<organism evidence="6 7">
    <name type="scientific">Jimgerdemannia flammicorona</name>
    <dbReference type="NCBI Taxonomy" id="994334"/>
    <lineage>
        <taxon>Eukaryota</taxon>
        <taxon>Fungi</taxon>
        <taxon>Fungi incertae sedis</taxon>
        <taxon>Mucoromycota</taxon>
        <taxon>Mucoromycotina</taxon>
        <taxon>Endogonomycetes</taxon>
        <taxon>Endogonales</taxon>
        <taxon>Endogonaceae</taxon>
        <taxon>Jimgerdemannia</taxon>
    </lineage>
</organism>
<keyword evidence="7" id="KW-1185">Reference proteome</keyword>
<keyword evidence="3" id="KW-0067">ATP-binding</keyword>
<dbReference type="InterPro" id="IPR050168">
    <property type="entry name" value="AAA_ATPase_domain"/>
</dbReference>
<proteinExistence type="inferred from homology"/>
<accession>A0A433QGR8</accession>
<evidence type="ECO:0000313" key="7">
    <source>
        <dbReference type="Proteomes" id="UP000274822"/>
    </source>
</evidence>
<evidence type="ECO:0000256" key="1">
    <source>
        <dbReference type="ARBA" id="ARBA00006914"/>
    </source>
</evidence>
<feature type="region of interest" description="Disordered" evidence="4">
    <location>
        <begin position="206"/>
        <end position="235"/>
    </location>
</feature>
<dbReference type="GO" id="GO:0005524">
    <property type="term" value="F:ATP binding"/>
    <property type="evidence" value="ECO:0007669"/>
    <property type="project" value="InterPro"/>
</dbReference>
<dbReference type="Pfam" id="PF17862">
    <property type="entry name" value="AAA_lid_3"/>
    <property type="match status" value="1"/>
</dbReference>
<evidence type="ECO:0000313" key="6">
    <source>
        <dbReference type="EMBL" id="RUS28996.1"/>
    </source>
</evidence>
<protein>
    <submittedName>
        <fullName evidence="6">P-loop containing nucleoside triphosphate hydrolase protein</fullName>
    </submittedName>
</protein>
<comment type="caution">
    <text evidence="6">The sequence shown here is derived from an EMBL/GenBank/DDBJ whole genome shotgun (WGS) entry which is preliminary data.</text>
</comment>
<feature type="domain" description="AAA+ ATPase" evidence="5">
    <location>
        <begin position="47"/>
        <end position="180"/>
    </location>
</feature>
<evidence type="ECO:0000256" key="3">
    <source>
        <dbReference type="ARBA" id="ARBA00022840"/>
    </source>
</evidence>
<dbReference type="PANTHER" id="PTHR23077">
    <property type="entry name" value="AAA-FAMILY ATPASE"/>
    <property type="match status" value="1"/>
</dbReference>
<dbReference type="SMART" id="SM00382">
    <property type="entry name" value="AAA"/>
    <property type="match status" value="2"/>
</dbReference>
<evidence type="ECO:0000256" key="4">
    <source>
        <dbReference type="SAM" id="MobiDB-lite"/>
    </source>
</evidence>
<evidence type="ECO:0000259" key="5">
    <source>
        <dbReference type="SMART" id="SM00382"/>
    </source>
</evidence>
<name>A0A433QGR8_9FUNG</name>
<dbReference type="Gene3D" id="3.40.50.300">
    <property type="entry name" value="P-loop containing nucleotide triphosphate hydrolases"/>
    <property type="match status" value="2"/>
</dbReference>
<dbReference type="PANTHER" id="PTHR23077:SF171">
    <property type="entry name" value="NUCLEAR VALOSIN-CONTAINING PROTEIN-LIKE"/>
    <property type="match status" value="1"/>
</dbReference>
<evidence type="ECO:0000256" key="2">
    <source>
        <dbReference type="ARBA" id="ARBA00022741"/>
    </source>
</evidence>
<comment type="similarity">
    <text evidence="1">Belongs to the AAA ATPase family.</text>
</comment>
<dbReference type="Proteomes" id="UP000274822">
    <property type="component" value="Unassembled WGS sequence"/>
</dbReference>
<dbReference type="AlphaFoldDB" id="A0A433QGR8"/>
<dbReference type="InterPro" id="IPR027417">
    <property type="entry name" value="P-loop_NTPase"/>
</dbReference>
<dbReference type="InterPro" id="IPR041569">
    <property type="entry name" value="AAA_lid_3"/>
</dbReference>
<dbReference type="Pfam" id="PF00004">
    <property type="entry name" value="AAA"/>
    <property type="match status" value="2"/>
</dbReference>
<dbReference type="GO" id="GO:0016887">
    <property type="term" value="F:ATP hydrolysis activity"/>
    <property type="evidence" value="ECO:0007669"/>
    <property type="project" value="InterPro"/>
</dbReference>
<dbReference type="SUPFAM" id="SSF52540">
    <property type="entry name" value="P-loop containing nucleoside triphosphate hydrolases"/>
    <property type="match status" value="2"/>
</dbReference>
<keyword evidence="6" id="KW-0378">Hydrolase</keyword>
<feature type="domain" description="AAA+ ATPase" evidence="5">
    <location>
        <begin position="448"/>
        <end position="583"/>
    </location>
</feature>
<sequence length="677" mass="74759">MLDIVHQYGDDGARIHSLLVHPRLLQAFQLAFAPNPHNTLPAIFAPSPRTMLIIGASGTGKSFVIDSLTDQFKIKAFRLSLGELAADFPARLDRGMHHYFALVTRSAPAILLLDNAELMFPKDGSEGMSLSHCFVECLEKYLSEDNRRVLVGNVIATSQRPQDIDSLIRKRFQVHFSLPLFYASSQPPVSFTTSHSPTHIRPQITGRNYLGHPNSHATPPHSPFNPRPRARASPAPFRRGQFARRLVAVSRLHRCRPRSAVPDVRGVLAATRGGRCEFRLVVIWLQEEIVFFCMRILISNLMLSTHLLNRHTRERGGLRVGLRPSPDRQHGQPDHSGEGVARAVVGCGWSRRGEGVLRHWFCTFSKRTKIHSHTYSSHLTGPVRFHSPNSRNPSSGSTSMRMPTAASGFGHPKVCSCTFFILFLFVVLSCPSSACGTGPMFPCLTTVSPLPLLRYGPPGTGKTLLAKAVATESSANFLAVSIPDLVKGEIGESEKAIVRTFNVARRCSPCVLFLDELEALFGRRETSGELGKKARSLLSSVTRILSGCFSFGSPYPITLSPHSFPPPSVPGRLDRHIYVPPPPYPDRLSILRVLARTMALSPDVPLDEVARWTEGYTGADLGALARKAGLLALRRRRSDGTEVSIEQGDFREALKTVKASVTGFQEARYRVFESSRF</sequence>
<feature type="compositionally biased region" description="Basic and acidic residues" evidence="4">
    <location>
        <begin position="325"/>
        <end position="337"/>
    </location>
</feature>
<dbReference type="InterPro" id="IPR003959">
    <property type="entry name" value="ATPase_AAA_core"/>
</dbReference>
<keyword evidence="2" id="KW-0547">Nucleotide-binding</keyword>
<dbReference type="EMBL" id="RBNJ01005800">
    <property type="protein sequence ID" value="RUS28996.1"/>
    <property type="molecule type" value="Genomic_DNA"/>
</dbReference>
<dbReference type="Gene3D" id="1.10.8.60">
    <property type="match status" value="1"/>
</dbReference>